<dbReference type="OrthoDB" id="9156830at2"/>
<dbReference type="AlphaFoldDB" id="A0A3S3SAD8"/>
<dbReference type="SUPFAM" id="SSF144020">
    <property type="entry name" value="FdhE-like"/>
    <property type="match status" value="1"/>
</dbReference>
<comment type="caution">
    <text evidence="1">The sequence shown here is derived from an EMBL/GenBank/DDBJ whole genome shotgun (WGS) entry which is preliminary data.</text>
</comment>
<proteinExistence type="predicted"/>
<organism evidence="1 2">
    <name type="scientific">Rubrivivax albus</name>
    <dbReference type="NCBI Taxonomy" id="2499835"/>
    <lineage>
        <taxon>Bacteria</taxon>
        <taxon>Pseudomonadati</taxon>
        <taxon>Pseudomonadota</taxon>
        <taxon>Betaproteobacteria</taxon>
        <taxon>Burkholderiales</taxon>
        <taxon>Sphaerotilaceae</taxon>
        <taxon>Rubrivivax</taxon>
    </lineage>
</organism>
<evidence type="ECO:0000313" key="1">
    <source>
        <dbReference type="EMBL" id="RVT49644.1"/>
    </source>
</evidence>
<dbReference type="RefSeq" id="WP_128199816.1">
    <property type="nucleotide sequence ID" value="NZ_SACT01000007.1"/>
</dbReference>
<keyword evidence="2" id="KW-1185">Reference proteome</keyword>
<protein>
    <submittedName>
        <fullName evidence="1">Uncharacterized protein</fullName>
    </submittedName>
</protein>
<reference evidence="1 2" key="1">
    <citation type="submission" date="2019-01" db="EMBL/GenBank/DDBJ databases">
        <authorList>
            <person name="Chen W.-M."/>
        </authorList>
    </citation>
    <scope>NUCLEOTIDE SEQUENCE [LARGE SCALE GENOMIC DNA]</scope>
    <source>
        <strain evidence="1 2">ICH-3</strain>
    </source>
</reference>
<dbReference type="EMBL" id="SACT01000007">
    <property type="protein sequence ID" value="RVT49644.1"/>
    <property type="molecule type" value="Genomic_DNA"/>
</dbReference>
<dbReference type="Proteomes" id="UP000288178">
    <property type="component" value="Unassembled WGS sequence"/>
</dbReference>
<accession>A0A3S3SAD8</accession>
<dbReference type="InterPro" id="IPR024064">
    <property type="entry name" value="FdhE-like_sf"/>
</dbReference>
<name>A0A3S3SAD8_9BURK</name>
<sequence length="105" mass="11650">MSGSDLHDPIVDVDTLSTQCPHCGAQDDDSFEALDNETVVTLRCDACRMPFHRLVFECSHCTEENVITWPGRPTAEQVAAARCSVCDTRFGCDDDDGRLEDQLLE</sequence>
<gene>
    <name evidence="1" type="ORF">ENE75_18525</name>
</gene>
<evidence type="ECO:0000313" key="2">
    <source>
        <dbReference type="Proteomes" id="UP000288178"/>
    </source>
</evidence>